<feature type="transmembrane region" description="Helical" evidence="1">
    <location>
        <begin position="12"/>
        <end position="33"/>
    </location>
</feature>
<organism evidence="3 4">
    <name type="scientific">Clostridium polyendosporum</name>
    <dbReference type="NCBI Taxonomy" id="69208"/>
    <lineage>
        <taxon>Bacteria</taxon>
        <taxon>Bacillati</taxon>
        <taxon>Bacillota</taxon>
        <taxon>Clostridia</taxon>
        <taxon>Eubacteriales</taxon>
        <taxon>Clostridiaceae</taxon>
        <taxon>Clostridium</taxon>
    </lineage>
</organism>
<dbReference type="RefSeq" id="WP_212905030.1">
    <property type="nucleotide sequence ID" value="NZ_BOPZ01000034.1"/>
</dbReference>
<evidence type="ECO:0000313" key="4">
    <source>
        <dbReference type="Proteomes" id="UP000679179"/>
    </source>
</evidence>
<feature type="transmembrane region" description="Helical" evidence="1">
    <location>
        <begin position="160"/>
        <end position="178"/>
    </location>
</feature>
<proteinExistence type="predicted"/>
<keyword evidence="1" id="KW-0812">Transmembrane</keyword>
<keyword evidence="4" id="KW-1185">Reference proteome</keyword>
<feature type="domain" description="CAAX prenyl protease 2/Lysostaphin resistance protein A-like" evidence="2">
    <location>
        <begin position="124"/>
        <end position="232"/>
    </location>
</feature>
<dbReference type="GO" id="GO:0004175">
    <property type="term" value="F:endopeptidase activity"/>
    <property type="evidence" value="ECO:0007669"/>
    <property type="project" value="UniProtKB-ARBA"/>
</dbReference>
<accession>A0A919S2V1</accession>
<feature type="transmembrane region" description="Helical" evidence="1">
    <location>
        <begin position="78"/>
        <end position="101"/>
    </location>
</feature>
<comment type="caution">
    <text evidence="3">The sequence shown here is derived from an EMBL/GenBank/DDBJ whole genome shotgun (WGS) entry which is preliminary data.</text>
</comment>
<keyword evidence="1" id="KW-0472">Membrane</keyword>
<sequence length="279" mass="31606">MELIKSLKLKKPLITGLVLIGIAMIFRLLDIFVFNLDDLWGEIIVSKIIGFIIVLIFVKLVGESLKDIGFNFINKKSIIIIGGIFTAFLLVACYLFEIMMFSNKGPVLKLAAIDPKTGVSGGIWFAFFLLMGNVVNCFMEEGLFRGVLIPMLSKKYSIRMTIFLQGLLFGLWHIPWAFKWYQSGIVEGTSGFIMALVMNSIPMIFMGIVWGVMYYYTDSIWAPWISHFITNSVLNLLHTNYGGELDNGMFIRMALFQTVIFTLIPIIIKTSRAFNESQT</sequence>
<dbReference type="Pfam" id="PF02517">
    <property type="entry name" value="Rce1-like"/>
    <property type="match status" value="1"/>
</dbReference>
<feature type="transmembrane region" description="Helical" evidence="1">
    <location>
        <begin position="121"/>
        <end position="139"/>
    </location>
</feature>
<evidence type="ECO:0000256" key="1">
    <source>
        <dbReference type="SAM" id="Phobius"/>
    </source>
</evidence>
<feature type="transmembrane region" description="Helical" evidence="1">
    <location>
        <begin position="249"/>
        <end position="268"/>
    </location>
</feature>
<keyword evidence="1" id="KW-1133">Transmembrane helix</keyword>
<dbReference type="InterPro" id="IPR003675">
    <property type="entry name" value="Rce1/LyrA-like_dom"/>
</dbReference>
<name>A0A919S2V1_9CLOT</name>
<feature type="transmembrane region" description="Helical" evidence="1">
    <location>
        <begin position="190"/>
        <end position="213"/>
    </location>
</feature>
<feature type="transmembrane region" description="Helical" evidence="1">
    <location>
        <begin position="220"/>
        <end position="237"/>
    </location>
</feature>
<dbReference type="EMBL" id="BOPZ01000034">
    <property type="protein sequence ID" value="GIM30356.1"/>
    <property type="molecule type" value="Genomic_DNA"/>
</dbReference>
<dbReference type="Proteomes" id="UP000679179">
    <property type="component" value="Unassembled WGS sequence"/>
</dbReference>
<dbReference type="GO" id="GO:0080120">
    <property type="term" value="P:CAAX-box protein maturation"/>
    <property type="evidence" value="ECO:0007669"/>
    <property type="project" value="UniProtKB-ARBA"/>
</dbReference>
<evidence type="ECO:0000259" key="2">
    <source>
        <dbReference type="Pfam" id="PF02517"/>
    </source>
</evidence>
<gene>
    <name evidence="3" type="ORF">CPJCM30710_30220</name>
</gene>
<evidence type="ECO:0000313" key="3">
    <source>
        <dbReference type="EMBL" id="GIM30356.1"/>
    </source>
</evidence>
<dbReference type="AlphaFoldDB" id="A0A919S2V1"/>
<protein>
    <recommendedName>
        <fullName evidence="2">CAAX prenyl protease 2/Lysostaphin resistance protein A-like domain-containing protein</fullName>
    </recommendedName>
</protein>
<feature type="transmembrane region" description="Helical" evidence="1">
    <location>
        <begin position="39"/>
        <end position="58"/>
    </location>
</feature>
<reference evidence="3" key="1">
    <citation type="submission" date="2021-03" db="EMBL/GenBank/DDBJ databases">
        <title>Taxonomic study of Clostridium polyendosporum from meadow-gley soil under rice.</title>
        <authorList>
            <person name="Kobayashi H."/>
            <person name="Tanizawa Y."/>
            <person name="Yagura M."/>
        </authorList>
    </citation>
    <scope>NUCLEOTIDE SEQUENCE</scope>
    <source>
        <strain evidence="3">JCM 30710</strain>
    </source>
</reference>